<dbReference type="EMBL" id="RSCM01000018">
    <property type="protein sequence ID" value="RUS93498.1"/>
    <property type="molecule type" value="Genomic_DNA"/>
</dbReference>
<gene>
    <name evidence="1" type="ORF">DSM107003_42940</name>
</gene>
<sequence length="59" mass="6719">MSESGLKDKRDFNFLIIYKNEILTTANKLLSLTYVYSAKELPAIMDNYLSQLVGGEDWG</sequence>
<organism evidence="1 2">
    <name type="scientific">Trichormus variabilis SAG 1403-4b</name>
    <dbReference type="NCBI Taxonomy" id="447716"/>
    <lineage>
        <taxon>Bacteria</taxon>
        <taxon>Bacillati</taxon>
        <taxon>Cyanobacteriota</taxon>
        <taxon>Cyanophyceae</taxon>
        <taxon>Nostocales</taxon>
        <taxon>Nostocaceae</taxon>
        <taxon>Trichormus</taxon>
    </lineage>
</organism>
<accession>A0A3S1AJF0</accession>
<protein>
    <submittedName>
        <fullName evidence="1">Uncharacterized protein</fullName>
    </submittedName>
</protein>
<proteinExistence type="predicted"/>
<reference evidence="1 2" key="1">
    <citation type="journal article" date="2019" name="Genome Biol. Evol.">
        <title>Day and night: Metabolic profiles and evolutionary relationships of six axenic non-marine cyanobacteria.</title>
        <authorList>
            <person name="Will S.E."/>
            <person name="Henke P."/>
            <person name="Boedeker C."/>
            <person name="Huang S."/>
            <person name="Brinkmann H."/>
            <person name="Rohde M."/>
            <person name="Jarek M."/>
            <person name="Friedl T."/>
            <person name="Seufert S."/>
            <person name="Schumacher M."/>
            <person name="Overmann J."/>
            <person name="Neumann-Schaal M."/>
            <person name="Petersen J."/>
        </authorList>
    </citation>
    <scope>NUCLEOTIDE SEQUENCE [LARGE SCALE GENOMIC DNA]</scope>
    <source>
        <strain evidence="1 2">SAG 1403-4b</strain>
    </source>
</reference>
<comment type="caution">
    <text evidence="1">The sequence shown here is derived from an EMBL/GenBank/DDBJ whole genome shotgun (WGS) entry which is preliminary data.</text>
</comment>
<dbReference type="RefSeq" id="WP_127056111.1">
    <property type="nucleotide sequence ID" value="NZ_RSCM01000018.1"/>
</dbReference>
<dbReference type="Proteomes" id="UP000276103">
    <property type="component" value="Unassembled WGS sequence"/>
</dbReference>
<keyword evidence="2" id="KW-1185">Reference proteome</keyword>
<name>A0A3S1AJF0_ANAVA</name>
<evidence type="ECO:0000313" key="2">
    <source>
        <dbReference type="Proteomes" id="UP000276103"/>
    </source>
</evidence>
<dbReference type="AlphaFoldDB" id="A0A3S1AJF0"/>
<evidence type="ECO:0000313" key="1">
    <source>
        <dbReference type="EMBL" id="RUS93498.1"/>
    </source>
</evidence>